<reference evidence="2" key="1">
    <citation type="submission" date="2023-11" db="EMBL/GenBank/DDBJ databases">
        <title>Genome assemblies of two species of porcelain crab, Petrolisthes cinctipes and Petrolisthes manimaculis (Anomura: Porcellanidae).</title>
        <authorList>
            <person name="Angst P."/>
        </authorList>
    </citation>
    <scope>NUCLEOTIDE SEQUENCE</scope>
    <source>
        <strain evidence="2">PB745_02</strain>
        <tissue evidence="2">Gill</tissue>
    </source>
</reference>
<proteinExistence type="predicted"/>
<protein>
    <submittedName>
        <fullName evidence="2">Uncharacterized protein</fullName>
    </submittedName>
</protein>
<feature type="compositionally biased region" description="Gly residues" evidence="1">
    <location>
        <begin position="62"/>
        <end position="83"/>
    </location>
</feature>
<dbReference type="Proteomes" id="UP001292094">
    <property type="component" value="Unassembled WGS sequence"/>
</dbReference>
<evidence type="ECO:0000313" key="2">
    <source>
        <dbReference type="EMBL" id="KAK4298083.1"/>
    </source>
</evidence>
<comment type="caution">
    <text evidence="2">The sequence shown here is derived from an EMBL/GenBank/DDBJ whole genome shotgun (WGS) entry which is preliminary data.</text>
</comment>
<name>A0AAE1TTR9_9EUCA</name>
<sequence>MFKDRWINIKLPERPAQVRIFFVISNAILNFRGGGGGGGGGRRRVGDRGGVGDRIGDRGAGDRGGVGDRVGGRGGKGGGGGARAFGKEFILGEETPGL</sequence>
<keyword evidence="3" id="KW-1185">Reference proteome</keyword>
<dbReference type="EMBL" id="JAWZYT010003506">
    <property type="protein sequence ID" value="KAK4298083.1"/>
    <property type="molecule type" value="Genomic_DNA"/>
</dbReference>
<feature type="region of interest" description="Disordered" evidence="1">
    <location>
        <begin position="34"/>
        <end position="83"/>
    </location>
</feature>
<evidence type="ECO:0000313" key="3">
    <source>
        <dbReference type="Proteomes" id="UP001292094"/>
    </source>
</evidence>
<dbReference type="AlphaFoldDB" id="A0AAE1TTR9"/>
<accession>A0AAE1TTR9</accession>
<feature type="compositionally biased region" description="Basic and acidic residues" evidence="1">
    <location>
        <begin position="44"/>
        <end position="61"/>
    </location>
</feature>
<organism evidence="2 3">
    <name type="scientific">Petrolisthes manimaculis</name>
    <dbReference type="NCBI Taxonomy" id="1843537"/>
    <lineage>
        <taxon>Eukaryota</taxon>
        <taxon>Metazoa</taxon>
        <taxon>Ecdysozoa</taxon>
        <taxon>Arthropoda</taxon>
        <taxon>Crustacea</taxon>
        <taxon>Multicrustacea</taxon>
        <taxon>Malacostraca</taxon>
        <taxon>Eumalacostraca</taxon>
        <taxon>Eucarida</taxon>
        <taxon>Decapoda</taxon>
        <taxon>Pleocyemata</taxon>
        <taxon>Anomura</taxon>
        <taxon>Galatheoidea</taxon>
        <taxon>Porcellanidae</taxon>
        <taxon>Petrolisthes</taxon>
    </lineage>
</organism>
<evidence type="ECO:0000256" key="1">
    <source>
        <dbReference type="SAM" id="MobiDB-lite"/>
    </source>
</evidence>
<gene>
    <name evidence="2" type="ORF">Pmani_029547</name>
</gene>